<organism evidence="1 2">
    <name type="scientific">Agaribacillus aureus</name>
    <dbReference type="NCBI Taxonomy" id="3051825"/>
    <lineage>
        <taxon>Bacteria</taxon>
        <taxon>Pseudomonadati</taxon>
        <taxon>Bacteroidota</taxon>
        <taxon>Cytophagia</taxon>
        <taxon>Cytophagales</taxon>
        <taxon>Splendidivirgaceae</taxon>
        <taxon>Agaribacillus</taxon>
    </lineage>
</organism>
<dbReference type="RefSeq" id="WP_346762794.1">
    <property type="nucleotide sequence ID" value="NZ_JAUJEB010000017.1"/>
</dbReference>
<evidence type="ECO:0000313" key="1">
    <source>
        <dbReference type="EMBL" id="MDN5217458.1"/>
    </source>
</evidence>
<dbReference type="EMBL" id="JAUJEB010000017">
    <property type="protein sequence ID" value="MDN5217458.1"/>
    <property type="molecule type" value="Genomic_DNA"/>
</dbReference>
<sequence length="65" mass="7971">MKSYQIFIYYNDVLLFSTEKENIDNKKSLNKIMRIFKEKFPFKDGYDFQVVGHKARERNFTLHFV</sequence>
<proteinExistence type="predicted"/>
<protein>
    <submittedName>
        <fullName evidence="1">Uncharacterized protein</fullName>
    </submittedName>
</protein>
<keyword evidence="2" id="KW-1185">Reference proteome</keyword>
<dbReference type="Proteomes" id="UP001172083">
    <property type="component" value="Unassembled WGS sequence"/>
</dbReference>
<comment type="caution">
    <text evidence="1">The sequence shown here is derived from an EMBL/GenBank/DDBJ whole genome shotgun (WGS) entry which is preliminary data.</text>
</comment>
<accession>A0ABT8LMA7</accession>
<name>A0ABT8LMA7_9BACT</name>
<evidence type="ECO:0000313" key="2">
    <source>
        <dbReference type="Proteomes" id="UP001172083"/>
    </source>
</evidence>
<reference evidence="1" key="1">
    <citation type="submission" date="2023-06" db="EMBL/GenBank/DDBJ databases">
        <title>Genomic of Agaribacillus aureum.</title>
        <authorList>
            <person name="Wang G."/>
        </authorList>
    </citation>
    <scope>NUCLEOTIDE SEQUENCE</scope>
    <source>
        <strain evidence="1">BMA12</strain>
    </source>
</reference>
<gene>
    <name evidence="1" type="ORF">QQ020_35630</name>
</gene>